<dbReference type="Gene3D" id="2.90.20.10">
    <property type="entry name" value="Plasmodium vivax P25 domain"/>
    <property type="match status" value="1"/>
</dbReference>
<dbReference type="OrthoDB" id="4062651at2759"/>
<keyword evidence="1" id="KW-0808">Transferase</keyword>
<organism evidence="1 2">
    <name type="scientific">Salix purpurea</name>
    <name type="common">Purple osier willow</name>
    <dbReference type="NCBI Taxonomy" id="77065"/>
    <lineage>
        <taxon>Eukaryota</taxon>
        <taxon>Viridiplantae</taxon>
        <taxon>Streptophyta</taxon>
        <taxon>Embryophyta</taxon>
        <taxon>Tracheophyta</taxon>
        <taxon>Spermatophyta</taxon>
        <taxon>Magnoliopsida</taxon>
        <taxon>eudicotyledons</taxon>
        <taxon>Gunneridae</taxon>
        <taxon>Pentapetalae</taxon>
        <taxon>rosids</taxon>
        <taxon>fabids</taxon>
        <taxon>Malpighiales</taxon>
        <taxon>Salicaceae</taxon>
        <taxon>Saliceae</taxon>
        <taxon>Salix</taxon>
    </lineage>
</organism>
<keyword evidence="1" id="KW-0418">Kinase</keyword>
<gene>
    <name evidence="1" type="ORF">OIU79_021830</name>
</gene>
<proteinExistence type="predicted"/>
<dbReference type="FunFam" id="2.10.25.10:FF:000628">
    <property type="entry name" value="Wall-associated receptor kinase 2"/>
    <property type="match status" value="1"/>
</dbReference>
<protein>
    <submittedName>
        <fullName evidence="1">WALL-ASSOCIATED RECEPTOR KINASE-LIKE 21</fullName>
    </submittedName>
</protein>
<reference evidence="1" key="1">
    <citation type="submission" date="2022-11" db="EMBL/GenBank/DDBJ databases">
        <authorList>
            <person name="Hyden B.L."/>
            <person name="Feng K."/>
            <person name="Yates T."/>
            <person name="Jawdy S."/>
            <person name="Smart L.B."/>
            <person name="Muchero W."/>
        </authorList>
    </citation>
    <scope>NUCLEOTIDE SEQUENCE</scope>
    <source>
        <tissue evidence="1">Shoot tip</tissue>
    </source>
</reference>
<dbReference type="PANTHER" id="PTHR33491">
    <property type="entry name" value="OSJNBA0016N04.9 PROTEIN"/>
    <property type="match status" value="1"/>
</dbReference>
<dbReference type="AlphaFoldDB" id="A0A9Q0WFD6"/>
<evidence type="ECO:0000313" key="2">
    <source>
        <dbReference type="Proteomes" id="UP001151532"/>
    </source>
</evidence>
<sequence length="131" mass="14479">MHMQRDVVIEWVVKNETCEQTKANTSAYACGTNADCTYPESGQGYRCSCNDGFEGNPYLQEGCQDIDERKVEGKNPGQEGTSENMIGNYKCRCPLGNFASFLVLLVAIGIEKTTTFEVAFNQKTNEGLILT</sequence>
<reference evidence="1" key="2">
    <citation type="journal article" date="2023" name="Int. J. Mol. Sci.">
        <title>De Novo Assembly and Annotation of 11 Diverse Shrub Willow (Salix) Genomes Reveals Novel Gene Organization in Sex-Linked Regions.</title>
        <authorList>
            <person name="Hyden B."/>
            <person name="Feng K."/>
            <person name="Yates T.B."/>
            <person name="Jawdy S."/>
            <person name="Cereghino C."/>
            <person name="Smart L.B."/>
            <person name="Muchero W."/>
        </authorList>
    </citation>
    <scope>NUCLEOTIDE SEQUENCE</scope>
    <source>
        <tissue evidence="1">Shoot tip</tissue>
    </source>
</reference>
<comment type="caution">
    <text evidence="1">The sequence shown here is derived from an EMBL/GenBank/DDBJ whole genome shotgun (WGS) entry which is preliminary data.</text>
</comment>
<name>A0A9Q0WFD6_SALPP</name>
<keyword evidence="1" id="KW-0675">Receptor</keyword>
<accession>A0A9Q0WFD6</accession>
<evidence type="ECO:0000313" key="1">
    <source>
        <dbReference type="EMBL" id="KAJ6765723.1"/>
    </source>
</evidence>
<keyword evidence="2" id="KW-1185">Reference proteome</keyword>
<dbReference type="GO" id="GO:0016301">
    <property type="term" value="F:kinase activity"/>
    <property type="evidence" value="ECO:0007669"/>
    <property type="project" value="UniProtKB-KW"/>
</dbReference>
<dbReference type="EMBL" id="JAPFFK010000004">
    <property type="protein sequence ID" value="KAJ6765723.1"/>
    <property type="molecule type" value="Genomic_DNA"/>
</dbReference>
<dbReference type="Proteomes" id="UP001151532">
    <property type="component" value="Chromosome 4"/>
</dbReference>